<organism evidence="2 3">
    <name type="scientific">Kwoniella europaea PYCC6329</name>
    <dbReference type="NCBI Taxonomy" id="1423913"/>
    <lineage>
        <taxon>Eukaryota</taxon>
        <taxon>Fungi</taxon>
        <taxon>Dikarya</taxon>
        <taxon>Basidiomycota</taxon>
        <taxon>Agaricomycotina</taxon>
        <taxon>Tremellomycetes</taxon>
        <taxon>Tremellales</taxon>
        <taxon>Cryptococcaceae</taxon>
        <taxon>Kwoniella</taxon>
    </lineage>
</organism>
<evidence type="ECO:0000313" key="3">
    <source>
        <dbReference type="Proteomes" id="UP001358614"/>
    </source>
</evidence>
<accession>A0AAX4KSB9</accession>
<proteinExistence type="predicted"/>
<sequence>MPFSSSSRSAPSNSRVVTLFTSQDESETSNHHSQDDGPTYTLSVTASAPWHSITLLVHPYLISGTECRNVPRYRITEPSYTIRRPVEYIDLRIVGDPRKGPLQNQSGYSETMEFGTHLATYLRHKPYVSDYIAFPTIKEGENVVDRLIDDTDSVNRSGRDLISQWVEQQYVDWSKFKTETETGTLPFKCHTEFDTNTYLDHFPKIPLDHLEGKPIDVQSYKRKTREDWEGYKFHYPKEHNPHHHWVAKKSLPSVIPSEEQEMSG</sequence>
<dbReference type="Proteomes" id="UP001358614">
    <property type="component" value="Chromosome 1"/>
</dbReference>
<reference evidence="2 3" key="1">
    <citation type="submission" date="2024-01" db="EMBL/GenBank/DDBJ databases">
        <title>Comparative genomics of Cryptococcus and Kwoniella reveals pathogenesis evolution and contrasting modes of karyotype evolution via chromosome fusion or intercentromeric recombination.</title>
        <authorList>
            <person name="Coelho M.A."/>
            <person name="David-Palma M."/>
            <person name="Shea T."/>
            <person name="Bowers K."/>
            <person name="McGinley-Smith S."/>
            <person name="Mohammad A.W."/>
            <person name="Gnirke A."/>
            <person name="Yurkov A.M."/>
            <person name="Nowrousian M."/>
            <person name="Sun S."/>
            <person name="Cuomo C.A."/>
            <person name="Heitman J."/>
        </authorList>
    </citation>
    <scope>NUCLEOTIDE SEQUENCE [LARGE SCALE GENOMIC DNA]</scope>
    <source>
        <strain evidence="2 3">PYCC6329</strain>
    </source>
</reference>
<dbReference type="GeneID" id="91105080"/>
<feature type="compositionally biased region" description="Low complexity" evidence="1">
    <location>
        <begin position="1"/>
        <end position="14"/>
    </location>
</feature>
<evidence type="ECO:0000256" key="1">
    <source>
        <dbReference type="SAM" id="MobiDB-lite"/>
    </source>
</evidence>
<dbReference type="KEGG" id="ker:91105080"/>
<dbReference type="RefSeq" id="XP_066086135.1">
    <property type="nucleotide sequence ID" value="XM_066230038.1"/>
</dbReference>
<dbReference type="EMBL" id="CP144089">
    <property type="protein sequence ID" value="WWD08168.1"/>
    <property type="molecule type" value="Genomic_DNA"/>
</dbReference>
<gene>
    <name evidence="2" type="ORF">V865_006279</name>
</gene>
<evidence type="ECO:0000313" key="2">
    <source>
        <dbReference type="EMBL" id="WWD08168.1"/>
    </source>
</evidence>
<feature type="region of interest" description="Disordered" evidence="1">
    <location>
        <begin position="1"/>
        <end position="40"/>
    </location>
</feature>
<protein>
    <submittedName>
        <fullName evidence="2">Uncharacterized protein</fullName>
    </submittedName>
</protein>
<keyword evidence="3" id="KW-1185">Reference proteome</keyword>
<name>A0AAX4KSB9_9TREE</name>
<dbReference type="AlphaFoldDB" id="A0AAX4KSB9"/>